<dbReference type="PROSITE" id="PS51186">
    <property type="entry name" value="GNAT"/>
    <property type="match status" value="1"/>
</dbReference>
<accession>A0ABU7FQD1</accession>
<dbReference type="InterPro" id="IPR000182">
    <property type="entry name" value="GNAT_dom"/>
</dbReference>
<protein>
    <submittedName>
        <fullName evidence="2">GNAT family N-acetyltransferase</fullName>
    </submittedName>
</protein>
<dbReference type="EMBL" id="JAYWVC010000140">
    <property type="protein sequence ID" value="MED7826141.1"/>
    <property type="molecule type" value="Genomic_DNA"/>
</dbReference>
<comment type="caution">
    <text evidence="2">The sequence shown here is derived from an EMBL/GenBank/DDBJ whole genome shotgun (WGS) entry which is preliminary data.</text>
</comment>
<dbReference type="InterPro" id="IPR016181">
    <property type="entry name" value="Acyl_CoA_acyltransferase"/>
</dbReference>
<name>A0ABU7FQD1_9ACTN</name>
<evidence type="ECO:0000313" key="2">
    <source>
        <dbReference type="EMBL" id="MED7826141.1"/>
    </source>
</evidence>
<dbReference type="Proteomes" id="UP001333996">
    <property type="component" value="Unassembled WGS sequence"/>
</dbReference>
<organism evidence="2 3">
    <name type="scientific">Streptomyces chiangmaiensis</name>
    <dbReference type="NCBI Taxonomy" id="766497"/>
    <lineage>
        <taxon>Bacteria</taxon>
        <taxon>Bacillati</taxon>
        <taxon>Actinomycetota</taxon>
        <taxon>Actinomycetes</taxon>
        <taxon>Kitasatosporales</taxon>
        <taxon>Streptomycetaceae</taxon>
        <taxon>Streptomyces</taxon>
    </lineage>
</organism>
<feature type="domain" description="N-acetyltransferase" evidence="1">
    <location>
        <begin position="10"/>
        <end position="179"/>
    </location>
</feature>
<keyword evidence="3" id="KW-1185">Reference proteome</keyword>
<dbReference type="RefSeq" id="WP_329510539.1">
    <property type="nucleotide sequence ID" value="NZ_BAAAYZ010000098.1"/>
</dbReference>
<evidence type="ECO:0000259" key="1">
    <source>
        <dbReference type="PROSITE" id="PS51186"/>
    </source>
</evidence>
<dbReference type="SUPFAM" id="SSF55729">
    <property type="entry name" value="Acyl-CoA N-acyltransferases (Nat)"/>
    <property type="match status" value="1"/>
</dbReference>
<sequence length="188" mass="20535">MTTAQRTTLTTYTDLAPARADLIAAYSDVRAELVHLPNYAVTAFTDRLDRHGSEAGWAAVLAYTEDGTPVGYAYGNVIEGDDRWWKRISPTPAVEYTAQPVVALKELGVSVPWRKTGTSRQLHDALLAAYSTEPYVSLMVNPAAGEGKVQQLYESWGYWGIGVSHPSPHSPILTAMIRPTSGHTAEPY</sequence>
<proteinExistence type="predicted"/>
<evidence type="ECO:0000313" key="3">
    <source>
        <dbReference type="Proteomes" id="UP001333996"/>
    </source>
</evidence>
<gene>
    <name evidence="2" type="ORF">VXC91_30300</name>
</gene>
<reference evidence="2" key="1">
    <citation type="submission" date="2024-01" db="EMBL/GenBank/DDBJ databases">
        <title>First draft genome sequence data of TA4-1, the type strain of Gram-positive actinobacterium Streptomyces chiangmaiensis.</title>
        <authorList>
            <person name="Yasawong M."/>
            <person name="Nantapong N."/>
        </authorList>
    </citation>
    <scope>NUCLEOTIDE SEQUENCE</scope>
    <source>
        <strain evidence="2">TA4-1</strain>
    </source>
</reference>
<dbReference type="Gene3D" id="3.40.630.30">
    <property type="match status" value="1"/>
</dbReference>